<evidence type="ECO:0000256" key="10">
    <source>
        <dbReference type="ARBA" id="ARBA00022723"/>
    </source>
</evidence>
<evidence type="ECO:0000256" key="15">
    <source>
        <dbReference type="ARBA" id="ARBA00022989"/>
    </source>
</evidence>
<keyword evidence="16 24" id="KW-0443">Lipid metabolism</keyword>
<keyword evidence="11 22" id="KW-0547">Nucleotide-binding</keyword>
<gene>
    <name evidence="25" type="primary">dgkA</name>
    <name evidence="25" type="ORF">GCM10011369_25660</name>
</gene>
<feature type="binding site" evidence="23">
    <location>
        <position position="28"/>
    </location>
    <ligand>
        <name>a divalent metal cation</name>
        <dbReference type="ChEBI" id="CHEBI:60240"/>
    </ligand>
</feature>
<dbReference type="EMBL" id="BMDX01000013">
    <property type="protein sequence ID" value="GGA82542.1"/>
    <property type="molecule type" value="Genomic_DNA"/>
</dbReference>
<evidence type="ECO:0000256" key="11">
    <source>
        <dbReference type="ARBA" id="ARBA00022741"/>
    </source>
</evidence>
<evidence type="ECO:0000256" key="18">
    <source>
        <dbReference type="ARBA" id="ARBA00023209"/>
    </source>
</evidence>
<dbReference type="InterPro" id="IPR036945">
    <property type="entry name" value="DAGK_sf"/>
</dbReference>
<feature type="binding site" evidence="23">
    <location>
        <position position="76"/>
    </location>
    <ligand>
        <name>a divalent metal cation</name>
        <dbReference type="ChEBI" id="CHEBI:60240"/>
    </ligand>
</feature>
<evidence type="ECO:0000313" key="26">
    <source>
        <dbReference type="Proteomes" id="UP000619743"/>
    </source>
</evidence>
<keyword evidence="17 24" id="KW-0472">Membrane</keyword>
<evidence type="ECO:0000256" key="17">
    <source>
        <dbReference type="ARBA" id="ARBA00023136"/>
    </source>
</evidence>
<keyword evidence="10 23" id="KW-0479">Metal-binding</keyword>
<protein>
    <recommendedName>
        <fullName evidence="4 24">Diacylglycerol kinase</fullName>
        <ecNumber evidence="3 24">2.7.1.107</ecNumber>
    </recommendedName>
</protein>
<evidence type="ECO:0000256" key="20">
    <source>
        <dbReference type="PIRSR" id="PIRSR600829-1"/>
    </source>
</evidence>
<feature type="transmembrane region" description="Helical" evidence="24">
    <location>
        <begin position="31"/>
        <end position="49"/>
    </location>
</feature>
<feature type="binding site" evidence="22">
    <location>
        <position position="9"/>
    </location>
    <ligand>
        <name>ATP</name>
        <dbReference type="ChEBI" id="CHEBI:30616"/>
    </ligand>
</feature>
<dbReference type="CDD" id="cd14264">
    <property type="entry name" value="DAGK_IM"/>
    <property type="match status" value="1"/>
</dbReference>
<feature type="binding site" evidence="21">
    <location>
        <position position="98"/>
    </location>
    <ligand>
        <name>substrate</name>
    </ligand>
</feature>
<dbReference type="GO" id="GO:0005524">
    <property type="term" value="F:ATP binding"/>
    <property type="evidence" value="ECO:0007669"/>
    <property type="project" value="UniProtKB-KW"/>
</dbReference>
<feature type="binding site" evidence="22">
    <location>
        <begin position="94"/>
        <end position="95"/>
    </location>
    <ligand>
        <name>ATP</name>
        <dbReference type="ChEBI" id="CHEBI:30616"/>
    </ligand>
</feature>
<evidence type="ECO:0000256" key="9">
    <source>
        <dbReference type="ARBA" id="ARBA00022692"/>
    </source>
</evidence>
<dbReference type="Pfam" id="PF01219">
    <property type="entry name" value="DAGK_prokar"/>
    <property type="match status" value="1"/>
</dbReference>
<dbReference type="Gene3D" id="1.10.287.3610">
    <property type="match status" value="1"/>
</dbReference>
<comment type="function">
    <text evidence="24">Catalyzes the ATP-dependent phosphorylation of sn-l,2-diacylglycerol (DAG) to phosphatidic acid. Involved in the recycling of diacylglycerol produced as a by-product during membrane-derived oligosaccharide (MDO) biosynthesis.</text>
</comment>
<evidence type="ECO:0000256" key="12">
    <source>
        <dbReference type="ARBA" id="ARBA00022777"/>
    </source>
</evidence>
<keyword evidence="5" id="KW-1003">Cell membrane</keyword>
<evidence type="ECO:0000256" key="2">
    <source>
        <dbReference type="ARBA" id="ARBA00005967"/>
    </source>
</evidence>
<evidence type="ECO:0000256" key="16">
    <source>
        <dbReference type="ARBA" id="ARBA00023098"/>
    </source>
</evidence>
<keyword evidence="7 24" id="KW-0997">Cell inner membrane</keyword>
<dbReference type="PANTHER" id="PTHR34299">
    <property type="entry name" value="DIACYLGLYCEROL KINASE"/>
    <property type="match status" value="1"/>
</dbReference>
<evidence type="ECO:0000256" key="23">
    <source>
        <dbReference type="PIRSR" id="PIRSR600829-4"/>
    </source>
</evidence>
<feature type="binding site" evidence="22">
    <location>
        <position position="76"/>
    </location>
    <ligand>
        <name>ATP</name>
        <dbReference type="ChEBI" id="CHEBI:30616"/>
    </ligand>
</feature>
<comment type="catalytic activity">
    <reaction evidence="24">
        <text>a 1,2-diacyl-sn-glycerol + ATP = a 1,2-diacyl-sn-glycero-3-phosphate + ADP + H(+)</text>
        <dbReference type="Rhea" id="RHEA:10272"/>
        <dbReference type="ChEBI" id="CHEBI:15378"/>
        <dbReference type="ChEBI" id="CHEBI:17815"/>
        <dbReference type="ChEBI" id="CHEBI:30616"/>
        <dbReference type="ChEBI" id="CHEBI:58608"/>
        <dbReference type="ChEBI" id="CHEBI:456216"/>
        <dbReference type="EC" id="2.7.1.107"/>
    </reaction>
</comment>
<evidence type="ECO:0000256" key="4">
    <source>
        <dbReference type="ARBA" id="ARBA00017575"/>
    </source>
</evidence>
<keyword evidence="12 24" id="KW-0418">Kinase</keyword>
<evidence type="ECO:0000256" key="6">
    <source>
        <dbReference type="ARBA" id="ARBA00022516"/>
    </source>
</evidence>
<reference evidence="26" key="1">
    <citation type="journal article" date="2019" name="Int. J. Syst. Evol. Microbiol.">
        <title>The Global Catalogue of Microorganisms (GCM) 10K type strain sequencing project: providing services to taxonomists for standard genome sequencing and annotation.</title>
        <authorList>
            <consortium name="The Broad Institute Genomics Platform"/>
            <consortium name="The Broad Institute Genome Sequencing Center for Infectious Disease"/>
            <person name="Wu L."/>
            <person name="Ma J."/>
        </authorList>
    </citation>
    <scope>NUCLEOTIDE SEQUENCE [LARGE SCALE GENOMIC DNA]</scope>
    <source>
        <strain evidence="26">CGMCC 1.10130</strain>
    </source>
</reference>
<comment type="cofactor">
    <cofactor evidence="23">
        <name>Mg(2+)</name>
        <dbReference type="ChEBI" id="CHEBI:18420"/>
    </cofactor>
    <text evidence="23">Mn(2+), Zn(2+), Cd(2+) and Co(2+) support activity to lesser extents.</text>
</comment>
<feature type="transmembrane region" description="Helical" evidence="24">
    <location>
        <begin position="96"/>
        <end position="114"/>
    </location>
</feature>
<feature type="active site" description="Proton acceptor" evidence="20">
    <location>
        <position position="69"/>
    </location>
</feature>
<dbReference type="GO" id="GO:0005886">
    <property type="term" value="C:plasma membrane"/>
    <property type="evidence" value="ECO:0007669"/>
    <property type="project" value="UniProtKB-SubCell"/>
</dbReference>
<organism evidence="25 26">
    <name type="scientific">Neiella marina</name>
    <dbReference type="NCBI Taxonomy" id="508461"/>
    <lineage>
        <taxon>Bacteria</taxon>
        <taxon>Pseudomonadati</taxon>
        <taxon>Pseudomonadota</taxon>
        <taxon>Gammaproteobacteria</taxon>
        <taxon>Alteromonadales</taxon>
        <taxon>Echinimonadaceae</taxon>
        <taxon>Neiella</taxon>
    </lineage>
</organism>
<dbReference type="InterPro" id="IPR000829">
    <property type="entry name" value="DAGK"/>
</dbReference>
<feature type="binding site" evidence="21">
    <location>
        <begin position="30"/>
        <end position="34"/>
    </location>
    <ligand>
        <name>substrate</name>
    </ligand>
</feature>
<keyword evidence="19 24" id="KW-1208">Phospholipid metabolism</keyword>
<keyword evidence="18" id="KW-0594">Phospholipid biosynthesis</keyword>
<feature type="binding site" evidence="22">
    <location>
        <position position="16"/>
    </location>
    <ligand>
        <name>ATP</name>
        <dbReference type="ChEBI" id="CHEBI:30616"/>
    </ligand>
</feature>
<proteinExistence type="inferred from homology"/>
<evidence type="ECO:0000256" key="7">
    <source>
        <dbReference type="ARBA" id="ARBA00022519"/>
    </source>
</evidence>
<dbReference type="AlphaFoldDB" id="A0A8J2U6R7"/>
<keyword evidence="13 22" id="KW-0067">ATP-binding</keyword>
<evidence type="ECO:0000256" key="22">
    <source>
        <dbReference type="PIRSR" id="PIRSR600829-3"/>
    </source>
</evidence>
<evidence type="ECO:0000256" key="1">
    <source>
        <dbReference type="ARBA" id="ARBA00004429"/>
    </source>
</evidence>
<dbReference type="GO" id="GO:0006654">
    <property type="term" value="P:phosphatidic acid biosynthetic process"/>
    <property type="evidence" value="ECO:0007669"/>
    <property type="project" value="InterPro"/>
</dbReference>
<keyword evidence="8 24" id="KW-0808">Transferase</keyword>
<accession>A0A8J2U6R7</accession>
<dbReference type="GO" id="GO:0046872">
    <property type="term" value="F:metal ion binding"/>
    <property type="evidence" value="ECO:0007669"/>
    <property type="project" value="UniProtKB-KW"/>
</dbReference>
<keyword evidence="6" id="KW-0444">Lipid biosynthesis</keyword>
<dbReference type="PANTHER" id="PTHR34299:SF1">
    <property type="entry name" value="DIACYLGLYCEROL KINASE"/>
    <property type="match status" value="1"/>
</dbReference>
<evidence type="ECO:0000256" key="8">
    <source>
        <dbReference type="ARBA" id="ARBA00022679"/>
    </source>
</evidence>
<dbReference type="GO" id="GO:0004143">
    <property type="term" value="F:ATP-dependent diacylglycerol kinase activity"/>
    <property type="evidence" value="ECO:0007669"/>
    <property type="project" value="UniProtKB-EC"/>
</dbReference>
<dbReference type="RefSeq" id="WP_087506218.1">
    <property type="nucleotide sequence ID" value="NZ_BMDX01000013.1"/>
</dbReference>
<keyword evidence="9 24" id="KW-0812">Transmembrane</keyword>
<evidence type="ECO:0000313" key="25">
    <source>
        <dbReference type="EMBL" id="GGA82542.1"/>
    </source>
</evidence>
<evidence type="ECO:0000256" key="3">
    <source>
        <dbReference type="ARBA" id="ARBA00012133"/>
    </source>
</evidence>
<evidence type="ECO:0000256" key="24">
    <source>
        <dbReference type="RuleBase" id="RU363065"/>
    </source>
</evidence>
<dbReference type="EC" id="2.7.1.107" evidence="3 24"/>
<keyword evidence="14 23" id="KW-0460">Magnesium</keyword>
<feature type="binding site" evidence="21">
    <location>
        <position position="69"/>
    </location>
    <ligand>
        <name>substrate</name>
    </ligand>
</feature>
<sequence length="121" mass="13518">MNQRKGMARIIAATGYSYKGFKAAWKHEEAFRQEVILLLVMAPLAFWIGDSFTEQVILLASVVLVVIVELLNSAIEAITDRVSTDYHKLSGRAKDMGSAAVFLALFLMILVWGIKLYQLLV</sequence>
<comment type="similarity">
    <text evidence="2 24">Belongs to the bacterial diacylglycerol kinase family.</text>
</comment>
<feature type="binding site" evidence="22">
    <location>
        <position position="28"/>
    </location>
    <ligand>
        <name>ATP</name>
        <dbReference type="ChEBI" id="CHEBI:30616"/>
    </ligand>
</feature>
<feature type="transmembrane region" description="Helical" evidence="24">
    <location>
        <begin position="55"/>
        <end position="75"/>
    </location>
</feature>
<evidence type="ECO:0000256" key="14">
    <source>
        <dbReference type="ARBA" id="ARBA00022842"/>
    </source>
</evidence>
<keyword evidence="15 24" id="KW-1133">Transmembrane helix</keyword>
<name>A0A8J2U6R7_9GAMM</name>
<evidence type="ECO:0000256" key="5">
    <source>
        <dbReference type="ARBA" id="ARBA00022475"/>
    </source>
</evidence>
<dbReference type="OrthoDB" id="9796011at2"/>
<keyword evidence="26" id="KW-1185">Reference proteome</keyword>
<dbReference type="InterPro" id="IPR033718">
    <property type="entry name" value="DAGK_prok"/>
</dbReference>
<evidence type="ECO:0000256" key="21">
    <source>
        <dbReference type="PIRSR" id="PIRSR600829-2"/>
    </source>
</evidence>
<comment type="subcellular location">
    <subcellularLocation>
        <location evidence="1 24">Cell inner membrane</location>
        <topology evidence="1 24">Multi-pass membrane protein</topology>
    </subcellularLocation>
</comment>
<evidence type="ECO:0000256" key="13">
    <source>
        <dbReference type="ARBA" id="ARBA00022840"/>
    </source>
</evidence>
<evidence type="ECO:0000256" key="19">
    <source>
        <dbReference type="ARBA" id="ARBA00023264"/>
    </source>
</evidence>
<feature type="binding site" evidence="21">
    <location>
        <position position="9"/>
    </location>
    <ligand>
        <name>substrate</name>
    </ligand>
</feature>
<comment type="caution">
    <text evidence="25">The sequence shown here is derived from an EMBL/GenBank/DDBJ whole genome shotgun (WGS) entry which is preliminary data.</text>
</comment>
<dbReference type="Proteomes" id="UP000619743">
    <property type="component" value="Unassembled WGS sequence"/>
</dbReference>